<dbReference type="Gene3D" id="3.40.50.10750">
    <property type="entry name" value="Isocitrate/Isopropylmalate dehydrogenase-like"/>
    <property type="match status" value="1"/>
</dbReference>
<keyword evidence="6" id="KW-0808">Transferase</keyword>
<comment type="similarity">
    <text evidence="3">Belongs to the phosphate acetyltransferase and butyryltransferase family.</text>
</comment>
<comment type="pathway">
    <text evidence="2">Metabolic intermediate biosynthesis; acetyl-CoA biosynthesis; acetyl-CoA from acetate: step 2/2.</text>
</comment>
<dbReference type="NCBIfam" id="NF007233">
    <property type="entry name" value="PRK09653.1"/>
    <property type="match status" value="1"/>
</dbReference>
<reference evidence="10 11" key="1">
    <citation type="submission" date="2018-10" db="EMBL/GenBank/DDBJ databases">
        <title>Genomic Encyclopedia of Type Strains, Phase IV (KMG-IV): sequencing the most valuable type-strain genomes for metagenomic binning, comparative biology and taxonomic classification.</title>
        <authorList>
            <person name="Goeker M."/>
        </authorList>
    </citation>
    <scope>NUCLEOTIDE SEQUENCE [LARGE SCALE GENOMIC DNA]</scope>
    <source>
        <strain evidence="10 11">DSM 12769</strain>
    </source>
</reference>
<dbReference type="GO" id="GO:0008959">
    <property type="term" value="F:phosphate acetyltransferase activity"/>
    <property type="evidence" value="ECO:0007669"/>
    <property type="project" value="UniProtKB-EC"/>
</dbReference>
<sequence>MKVFDQIVDQARLSPRHVVLMEGEDERVLEAAGRIVDEGIARVSVVGAAEPVRTRLAELGVDPAKVNVVDPSDDALASRLGSRLLELRKHKGMTAEEAERLARQPLYASLLMVAGGEADGCVGGAVHATADVVRAALQVIGVAKDAELVSSFFLMLLCEEFHQRKGGALFADCGLVVDPNAEQLAEIAITTAATARRLLHEEPRVAMLSFSTRGSASHPVLDKQARALEIIKERAPDLAVEGEMQFDAAFVPDVGNKKAPGSAVAGTANVLIFPDLEAGNIGYKIAERIGRAGAIGPVLQGLAKPVNDLSRGCSVQDIVRVAAITCVQAQQRTEVGAA</sequence>
<feature type="domain" description="Phosphate acetyl/butaryl transferase" evidence="9">
    <location>
        <begin position="3"/>
        <end position="326"/>
    </location>
</feature>
<keyword evidence="7" id="KW-0012">Acyltransferase</keyword>
<dbReference type="EMBL" id="RCDA01000001">
    <property type="protein sequence ID" value="RLK50921.1"/>
    <property type="molecule type" value="Genomic_DNA"/>
</dbReference>
<comment type="catalytic activity">
    <reaction evidence="1">
        <text>acetyl-CoA + phosphate = acetyl phosphate + CoA</text>
        <dbReference type="Rhea" id="RHEA:19521"/>
        <dbReference type="ChEBI" id="CHEBI:22191"/>
        <dbReference type="ChEBI" id="CHEBI:43474"/>
        <dbReference type="ChEBI" id="CHEBI:57287"/>
        <dbReference type="ChEBI" id="CHEBI:57288"/>
        <dbReference type="EC" id="2.3.1.8"/>
    </reaction>
</comment>
<evidence type="ECO:0000256" key="3">
    <source>
        <dbReference type="ARBA" id="ARBA00005656"/>
    </source>
</evidence>
<dbReference type="InterPro" id="IPR042113">
    <property type="entry name" value="P_AcTrfase_dom1"/>
</dbReference>
<dbReference type="InterPro" id="IPR002505">
    <property type="entry name" value="PTA_PTB"/>
</dbReference>
<evidence type="ECO:0000256" key="8">
    <source>
        <dbReference type="ARBA" id="ARBA00031108"/>
    </source>
</evidence>
<evidence type="ECO:0000259" key="9">
    <source>
        <dbReference type="Pfam" id="PF01515"/>
    </source>
</evidence>
<dbReference type="InterPro" id="IPR004614">
    <property type="entry name" value="P_AcTrfase"/>
</dbReference>
<dbReference type="Proteomes" id="UP000275461">
    <property type="component" value="Unassembled WGS sequence"/>
</dbReference>
<evidence type="ECO:0000256" key="5">
    <source>
        <dbReference type="ARBA" id="ARBA00021528"/>
    </source>
</evidence>
<evidence type="ECO:0000256" key="1">
    <source>
        <dbReference type="ARBA" id="ARBA00000705"/>
    </source>
</evidence>
<dbReference type="InterPro" id="IPR050500">
    <property type="entry name" value="Phos_Acetyltrans/Butyryltrans"/>
</dbReference>
<dbReference type="OrthoDB" id="9808984at2"/>
<dbReference type="Pfam" id="PF01515">
    <property type="entry name" value="PTA_PTB"/>
    <property type="match status" value="1"/>
</dbReference>
<dbReference type="PANTHER" id="PTHR43356">
    <property type="entry name" value="PHOSPHATE ACETYLTRANSFERASE"/>
    <property type="match status" value="1"/>
</dbReference>
<dbReference type="PIRSF" id="PIRSF000428">
    <property type="entry name" value="P_Ac_trans"/>
    <property type="match status" value="1"/>
</dbReference>
<organism evidence="10 11">
    <name type="scientific">Alkalispirillum mobile</name>
    <dbReference type="NCBI Taxonomy" id="85925"/>
    <lineage>
        <taxon>Bacteria</taxon>
        <taxon>Pseudomonadati</taxon>
        <taxon>Pseudomonadota</taxon>
        <taxon>Gammaproteobacteria</taxon>
        <taxon>Chromatiales</taxon>
        <taxon>Ectothiorhodospiraceae</taxon>
        <taxon>Alkalispirillum</taxon>
    </lineage>
</organism>
<dbReference type="InterPro" id="IPR042112">
    <property type="entry name" value="P_AcTrfase_dom2"/>
</dbReference>
<dbReference type="PANTHER" id="PTHR43356:SF3">
    <property type="entry name" value="PHOSPHATE ACETYLTRANSFERASE"/>
    <property type="match status" value="1"/>
</dbReference>
<evidence type="ECO:0000256" key="6">
    <source>
        <dbReference type="ARBA" id="ARBA00022679"/>
    </source>
</evidence>
<dbReference type="AlphaFoldDB" id="A0A498CF24"/>
<protein>
    <recommendedName>
        <fullName evidence="5">Phosphate acetyltransferase</fullName>
        <ecNumber evidence="4">2.3.1.8</ecNumber>
    </recommendedName>
    <alternativeName>
        <fullName evidence="8">Phosphotransacetylase</fullName>
    </alternativeName>
</protein>
<evidence type="ECO:0000256" key="4">
    <source>
        <dbReference type="ARBA" id="ARBA00012707"/>
    </source>
</evidence>
<dbReference type="InterPro" id="IPR012147">
    <property type="entry name" value="P_Ac_Bu_trans"/>
</dbReference>
<evidence type="ECO:0000313" key="10">
    <source>
        <dbReference type="EMBL" id="RLK50921.1"/>
    </source>
</evidence>
<dbReference type="RefSeq" id="WP_121441369.1">
    <property type="nucleotide sequence ID" value="NZ_RCDA01000001.1"/>
</dbReference>
<gene>
    <name evidence="10" type="ORF">DFR31_0831</name>
</gene>
<evidence type="ECO:0000313" key="11">
    <source>
        <dbReference type="Proteomes" id="UP000275461"/>
    </source>
</evidence>
<dbReference type="SUPFAM" id="SSF53659">
    <property type="entry name" value="Isocitrate/Isopropylmalate dehydrogenase-like"/>
    <property type="match status" value="1"/>
</dbReference>
<comment type="caution">
    <text evidence="10">The sequence shown here is derived from an EMBL/GenBank/DDBJ whole genome shotgun (WGS) entry which is preliminary data.</text>
</comment>
<accession>A0A498CF24</accession>
<dbReference type="EC" id="2.3.1.8" evidence="4"/>
<keyword evidence="11" id="KW-1185">Reference proteome</keyword>
<evidence type="ECO:0000256" key="7">
    <source>
        <dbReference type="ARBA" id="ARBA00023315"/>
    </source>
</evidence>
<dbReference type="Gene3D" id="3.40.50.10950">
    <property type="match status" value="1"/>
</dbReference>
<evidence type="ECO:0000256" key="2">
    <source>
        <dbReference type="ARBA" id="ARBA00004989"/>
    </source>
</evidence>
<dbReference type="NCBIfam" id="TIGR00651">
    <property type="entry name" value="pta"/>
    <property type="match status" value="1"/>
</dbReference>
<name>A0A498CF24_9GAMM</name>
<proteinExistence type="inferred from homology"/>